<evidence type="ECO:0000256" key="12">
    <source>
        <dbReference type="RuleBase" id="RU003784"/>
    </source>
</evidence>
<comment type="similarity">
    <text evidence="3 10 13">Belongs to the IPP transferase family.</text>
</comment>
<feature type="binding site" evidence="10">
    <location>
        <begin position="9"/>
        <end position="16"/>
    </location>
    <ligand>
        <name>ATP</name>
        <dbReference type="ChEBI" id="CHEBI:30616"/>
    </ligand>
</feature>
<dbReference type="Gene3D" id="1.10.20.140">
    <property type="match status" value="1"/>
</dbReference>
<keyword evidence="5 10" id="KW-0819">tRNA processing</keyword>
<dbReference type="Pfam" id="PF01715">
    <property type="entry name" value="IPPT"/>
    <property type="match status" value="1"/>
</dbReference>
<sequence length="323" mass="37075">MKKLLVIVGPTGTGKTSLAIKLAKKFDGELVSADSRQIYIGMDVGTGKISQNSTRLPDGQEVKSQNLEKKEGVWVVNDIPIHLYDVISPDITFSVAEYQQLAYEVISEIHKRGKLPILVGGTGLYVQAVVEGLKIPKVAPDKKLRDRLEAQPLSKLFAELERVDPKTSEKIDKQNPRRVVRALEVFYQTGSSISSLKDKYKVNFDTLQIGLTADRALLYKKVDDRVEFWFKQGFVREVKNLLKQGFNGNLPSMSSLGYRQVAMYILGKIAEEEAKQRIKWETHSYIRRQYTWFRKNRGIFWFDIVEPSFQEQIERTIQNWFPQ</sequence>
<dbReference type="PANTHER" id="PTHR11088:SF60">
    <property type="entry name" value="TRNA DIMETHYLALLYLTRANSFERASE"/>
    <property type="match status" value="1"/>
</dbReference>
<evidence type="ECO:0000313" key="14">
    <source>
        <dbReference type="EMBL" id="OGY22995.1"/>
    </source>
</evidence>
<evidence type="ECO:0000256" key="4">
    <source>
        <dbReference type="ARBA" id="ARBA00022679"/>
    </source>
</evidence>
<feature type="binding site" evidence="10">
    <location>
        <begin position="11"/>
        <end position="16"/>
    </location>
    <ligand>
        <name>substrate</name>
    </ligand>
</feature>
<organism evidence="14 15">
    <name type="scientific">Candidatus Woykebacteria bacterium RBG_13_40_15</name>
    <dbReference type="NCBI Taxonomy" id="1802593"/>
    <lineage>
        <taxon>Bacteria</taxon>
        <taxon>Candidatus Woykeibacteriota</taxon>
    </lineage>
</organism>
<dbReference type="InterPro" id="IPR027417">
    <property type="entry name" value="P-loop_NTPase"/>
</dbReference>
<keyword evidence="6 10" id="KW-0547">Nucleotide-binding</keyword>
<evidence type="ECO:0000256" key="6">
    <source>
        <dbReference type="ARBA" id="ARBA00022741"/>
    </source>
</evidence>
<dbReference type="AlphaFoldDB" id="A0A1G1W5Q1"/>
<name>A0A1G1W5Q1_9BACT</name>
<evidence type="ECO:0000256" key="9">
    <source>
        <dbReference type="ARBA" id="ARBA00049563"/>
    </source>
</evidence>
<proteinExistence type="inferred from homology"/>
<dbReference type="Gene3D" id="3.40.50.300">
    <property type="entry name" value="P-loop containing nucleotide triphosphate hydrolases"/>
    <property type="match status" value="1"/>
</dbReference>
<dbReference type="EC" id="2.5.1.75" evidence="10"/>
<dbReference type="STRING" id="1802593.A2172_03620"/>
<dbReference type="GO" id="GO:0005524">
    <property type="term" value="F:ATP binding"/>
    <property type="evidence" value="ECO:0007669"/>
    <property type="project" value="UniProtKB-UniRule"/>
</dbReference>
<dbReference type="HAMAP" id="MF_00185">
    <property type="entry name" value="IPP_trans"/>
    <property type="match status" value="1"/>
</dbReference>
<evidence type="ECO:0000256" key="11">
    <source>
        <dbReference type="RuleBase" id="RU003783"/>
    </source>
</evidence>
<comment type="catalytic activity">
    <reaction evidence="9 10 11">
        <text>adenosine(37) in tRNA + dimethylallyl diphosphate = N(6)-dimethylallyladenosine(37) in tRNA + diphosphate</text>
        <dbReference type="Rhea" id="RHEA:26482"/>
        <dbReference type="Rhea" id="RHEA-COMP:10162"/>
        <dbReference type="Rhea" id="RHEA-COMP:10375"/>
        <dbReference type="ChEBI" id="CHEBI:33019"/>
        <dbReference type="ChEBI" id="CHEBI:57623"/>
        <dbReference type="ChEBI" id="CHEBI:74411"/>
        <dbReference type="ChEBI" id="CHEBI:74415"/>
        <dbReference type="EC" id="2.5.1.75"/>
    </reaction>
</comment>
<evidence type="ECO:0000256" key="8">
    <source>
        <dbReference type="ARBA" id="ARBA00022842"/>
    </source>
</evidence>
<accession>A0A1G1W5Q1</accession>
<evidence type="ECO:0000256" key="7">
    <source>
        <dbReference type="ARBA" id="ARBA00022840"/>
    </source>
</evidence>
<protein>
    <recommendedName>
        <fullName evidence="10">tRNA dimethylallyltransferase</fullName>
        <ecNumber evidence="10">2.5.1.75</ecNumber>
    </recommendedName>
    <alternativeName>
        <fullName evidence="10">Dimethylallyl diphosphate:tRNA dimethylallyltransferase</fullName>
        <shortName evidence="10">DMAPP:tRNA dimethylallyltransferase</shortName>
        <shortName evidence="10">DMATase</shortName>
    </alternativeName>
    <alternativeName>
        <fullName evidence="10">Isopentenyl-diphosphate:tRNA isopentenyltransferase</fullName>
        <shortName evidence="10">IPP transferase</shortName>
        <shortName evidence="10">IPPT</shortName>
        <shortName evidence="10">IPTase</shortName>
    </alternativeName>
</protein>
<comment type="subunit">
    <text evidence="10">Monomer.</text>
</comment>
<dbReference type="InterPro" id="IPR039657">
    <property type="entry name" value="Dimethylallyltransferase"/>
</dbReference>
<evidence type="ECO:0000256" key="2">
    <source>
        <dbReference type="ARBA" id="ARBA00003213"/>
    </source>
</evidence>
<keyword evidence="4 10" id="KW-0808">Transferase</keyword>
<dbReference type="NCBIfam" id="TIGR00174">
    <property type="entry name" value="miaA"/>
    <property type="match status" value="1"/>
</dbReference>
<dbReference type="Proteomes" id="UP000176631">
    <property type="component" value="Unassembled WGS sequence"/>
</dbReference>
<dbReference type="SUPFAM" id="SSF52540">
    <property type="entry name" value="P-loop containing nucleoside triphosphate hydrolases"/>
    <property type="match status" value="1"/>
</dbReference>
<dbReference type="GO" id="GO:0006400">
    <property type="term" value="P:tRNA modification"/>
    <property type="evidence" value="ECO:0007669"/>
    <property type="project" value="TreeGrafter"/>
</dbReference>
<dbReference type="PANTHER" id="PTHR11088">
    <property type="entry name" value="TRNA DIMETHYLALLYLTRANSFERASE"/>
    <property type="match status" value="1"/>
</dbReference>
<dbReference type="GO" id="GO:0052381">
    <property type="term" value="F:tRNA dimethylallyltransferase activity"/>
    <property type="evidence" value="ECO:0007669"/>
    <property type="project" value="UniProtKB-UniRule"/>
</dbReference>
<feature type="site" description="Interaction with substrate tRNA" evidence="10">
    <location>
        <position position="145"/>
    </location>
</feature>
<feature type="site" description="Interaction with substrate tRNA" evidence="10">
    <location>
        <position position="122"/>
    </location>
</feature>
<comment type="caution">
    <text evidence="14">The sequence shown here is derived from an EMBL/GenBank/DDBJ whole genome shotgun (WGS) entry which is preliminary data.</text>
</comment>
<comment type="function">
    <text evidence="2 10 12">Catalyzes the transfer of a dimethylallyl group onto the adenine at position 37 in tRNAs that read codons beginning with uridine, leading to the formation of N6-(dimethylallyl)adenosine (i(6)A).</text>
</comment>
<evidence type="ECO:0000256" key="10">
    <source>
        <dbReference type="HAMAP-Rule" id="MF_00185"/>
    </source>
</evidence>
<feature type="region of interest" description="Interaction with substrate tRNA" evidence="10">
    <location>
        <begin position="34"/>
        <end position="37"/>
    </location>
</feature>
<comment type="cofactor">
    <cofactor evidence="1 10">
        <name>Mg(2+)</name>
        <dbReference type="ChEBI" id="CHEBI:18420"/>
    </cofactor>
</comment>
<comment type="caution">
    <text evidence="10">Lacks conserved residue(s) required for the propagation of feature annotation.</text>
</comment>
<evidence type="ECO:0000313" key="15">
    <source>
        <dbReference type="Proteomes" id="UP000176631"/>
    </source>
</evidence>
<keyword evidence="8 10" id="KW-0460">Magnesium</keyword>
<evidence type="ECO:0000256" key="13">
    <source>
        <dbReference type="RuleBase" id="RU003785"/>
    </source>
</evidence>
<keyword evidence="7 10" id="KW-0067">ATP-binding</keyword>
<evidence type="ECO:0000256" key="5">
    <source>
        <dbReference type="ARBA" id="ARBA00022694"/>
    </source>
</evidence>
<dbReference type="EMBL" id="MHCP01000030">
    <property type="protein sequence ID" value="OGY22995.1"/>
    <property type="molecule type" value="Genomic_DNA"/>
</dbReference>
<reference evidence="14 15" key="1">
    <citation type="journal article" date="2016" name="Nat. Commun.">
        <title>Thousands of microbial genomes shed light on interconnected biogeochemical processes in an aquifer system.</title>
        <authorList>
            <person name="Anantharaman K."/>
            <person name="Brown C.T."/>
            <person name="Hug L.A."/>
            <person name="Sharon I."/>
            <person name="Castelle C.J."/>
            <person name="Probst A.J."/>
            <person name="Thomas B.C."/>
            <person name="Singh A."/>
            <person name="Wilkins M.J."/>
            <person name="Karaoz U."/>
            <person name="Brodie E.L."/>
            <person name="Williams K.H."/>
            <person name="Hubbard S.S."/>
            <person name="Banfield J.F."/>
        </authorList>
    </citation>
    <scope>NUCLEOTIDE SEQUENCE [LARGE SCALE GENOMIC DNA]</scope>
</reference>
<gene>
    <name evidence="10" type="primary">miaA</name>
    <name evidence="14" type="ORF">A2172_03620</name>
</gene>
<dbReference type="InterPro" id="IPR018022">
    <property type="entry name" value="IPT"/>
</dbReference>
<evidence type="ECO:0000256" key="3">
    <source>
        <dbReference type="ARBA" id="ARBA00005842"/>
    </source>
</evidence>
<evidence type="ECO:0000256" key="1">
    <source>
        <dbReference type="ARBA" id="ARBA00001946"/>
    </source>
</evidence>